<evidence type="ECO:0000313" key="5">
    <source>
        <dbReference type="Proteomes" id="UP000018050"/>
    </source>
</evidence>
<feature type="chain" id="PRO_5004670805" evidence="3">
    <location>
        <begin position="25"/>
        <end position="450"/>
    </location>
</feature>
<evidence type="ECO:0000313" key="4">
    <source>
        <dbReference type="EMBL" id="CDI77119.1"/>
    </source>
</evidence>
<dbReference type="RefSeq" id="XP_013252471.1">
    <property type="nucleotide sequence ID" value="XM_013397017.1"/>
</dbReference>
<dbReference type="GeneID" id="25270259"/>
<feature type="signal peptide" evidence="3">
    <location>
        <begin position="1"/>
        <end position="24"/>
    </location>
</feature>
<feature type="compositionally biased region" description="Basic and acidic residues" evidence="2">
    <location>
        <begin position="94"/>
        <end position="103"/>
    </location>
</feature>
<keyword evidence="1" id="KW-0175">Coiled coil</keyword>
<feature type="coiled-coil region" evidence="1">
    <location>
        <begin position="181"/>
        <end position="212"/>
    </location>
</feature>
<feature type="region of interest" description="Disordered" evidence="2">
    <location>
        <begin position="87"/>
        <end position="120"/>
    </location>
</feature>
<sequence length="450" mass="47884">MVSAAAAAAAAAAAVLQLYAPVEGAPSSSFHRCIYLFCCFSCGSNLRALSVHLARDNEEYPYSALSTFFPTKKAFWGLWQQQQQQQQQQQCMQEGKDREKKESSSSSSTDASPCASAAESPQQQRQQQQQLLQQQVISEDTQIEVIKKLQRGEKLRQLCCCPMCGLAGGETVGDTELAAAAALLQQQLRREERRLQVLLQQQRQEIEAAAAEEETDTAALQDLDNTEFEYEDTETDQRGLLALDAMHIQAARVLHARCLKRLKFGSVLVSLPEFPLAAETEELRCTGTSAAETLEAALCRLGIQGDSSKQLSHEEELLQKYQQTIKETPVVAAAAAGAAVAVVAAAASDTVVGAAAAGAAAAGAAAAGAAVAGVAAVGVVAVQPQLLSQLSEQLGSSDPAAVAALERLSFGLIAVYTCSAHCSAVSPQLSPQLSPYREEFVYVQPDPFYG</sequence>
<proteinExistence type="predicted"/>
<dbReference type="PANTHER" id="PTHR12298:SF4">
    <property type="entry name" value="PROGRAMMED CELL DEATH PROTEIN 2"/>
    <property type="match status" value="1"/>
</dbReference>
<name>U6GEY9_EIMAC</name>
<evidence type="ECO:0000256" key="2">
    <source>
        <dbReference type="SAM" id="MobiDB-lite"/>
    </source>
</evidence>
<accession>U6GEY9</accession>
<protein>
    <submittedName>
        <fullName evidence="4">Programmed cell death protein, putative</fullName>
    </submittedName>
</protein>
<dbReference type="EMBL" id="HG670556">
    <property type="protein sequence ID" value="CDI77119.1"/>
    <property type="molecule type" value="Genomic_DNA"/>
</dbReference>
<evidence type="ECO:0000256" key="3">
    <source>
        <dbReference type="SAM" id="SignalP"/>
    </source>
</evidence>
<reference evidence="4" key="2">
    <citation type="submission" date="2013-10" db="EMBL/GenBank/DDBJ databases">
        <authorList>
            <person name="Aslett M."/>
        </authorList>
    </citation>
    <scope>NUCLEOTIDE SEQUENCE</scope>
    <source>
        <strain evidence="4">Houghton</strain>
    </source>
</reference>
<evidence type="ECO:0000256" key="1">
    <source>
        <dbReference type="SAM" id="Coils"/>
    </source>
</evidence>
<dbReference type="VEuPathDB" id="ToxoDB:EAH_00021890"/>
<gene>
    <name evidence="4" type="ORF">EAH_00021890</name>
</gene>
<organism evidence="4 5">
    <name type="scientific">Eimeria acervulina</name>
    <name type="common">Coccidian parasite</name>
    <dbReference type="NCBI Taxonomy" id="5801"/>
    <lineage>
        <taxon>Eukaryota</taxon>
        <taxon>Sar</taxon>
        <taxon>Alveolata</taxon>
        <taxon>Apicomplexa</taxon>
        <taxon>Conoidasida</taxon>
        <taxon>Coccidia</taxon>
        <taxon>Eucoccidiorida</taxon>
        <taxon>Eimeriorina</taxon>
        <taxon>Eimeriidae</taxon>
        <taxon>Eimeria</taxon>
    </lineage>
</organism>
<dbReference type="Proteomes" id="UP000018050">
    <property type="component" value="Unassembled WGS sequence"/>
</dbReference>
<dbReference type="OrthoDB" id="443682at2759"/>
<keyword evidence="3" id="KW-0732">Signal</keyword>
<reference evidence="4" key="1">
    <citation type="submission" date="2013-10" db="EMBL/GenBank/DDBJ databases">
        <title>Genomic analysis of the causative agents of coccidiosis in chickens.</title>
        <authorList>
            <person name="Reid A.J."/>
            <person name="Blake D."/>
            <person name="Billington K."/>
            <person name="Browne H."/>
            <person name="Dunn M."/>
            <person name="Hung S."/>
            <person name="Kawahara F."/>
            <person name="Miranda-Saavedra D."/>
            <person name="Mourier T."/>
            <person name="Nagra H."/>
            <person name="Otto T.D."/>
            <person name="Rawlings N."/>
            <person name="Sanchez A."/>
            <person name="Sanders M."/>
            <person name="Subramaniam C."/>
            <person name="Tay Y."/>
            <person name="Dear P."/>
            <person name="Doerig C."/>
            <person name="Gruber A."/>
            <person name="Parkinson J."/>
            <person name="Shirley M."/>
            <person name="Wan K.L."/>
            <person name="Berriman M."/>
            <person name="Tomley F."/>
            <person name="Pain A."/>
        </authorList>
    </citation>
    <scope>NUCLEOTIDE SEQUENCE</scope>
    <source>
        <strain evidence="4">Houghton</strain>
    </source>
</reference>
<feature type="compositionally biased region" description="Low complexity" evidence="2">
    <location>
        <begin position="104"/>
        <end position="120"/>
    </location>
</feature>
<keyword evidence="5" id="KW-1185">Reference proteome</keyword>
<dbReference type="AlphaFoldDB" id="U6GEY9"/>
<dbReference type="PANTHER" id="PTHR12298">
    <property type="entry name" value="PCDC2 PROGRAMMED CELL DEATH PROTEIN 2 -RELATED"/>
    <property type="match status" value="1"/>
</dbReference>